<organism evidence="2 3">
    <name type="scientific">Desulfoscipio gibsoniae DSM 7213</name>
    <dbReference type="NCBI Taxonomy" id="767817"/>
    <lineage>
        <taxon>Bacteria</taxon>
        <taxon>Bacillati</taxon>
        <taxon>Bacillota</taxon>
        <taxon>Clostridia</taxon>
        <taxon>Eubacteriales</taxon>
        <taxon>Desulfallaceae</taxon>
        <taxon>Desulfoscipio</taxon>
    </lineage>
</organism>
<sequence>MVNNSTLPVISIVGWANTGKTTFLENLVAELRSRGVRVGVIKHHRGPFELDKPGKDTWRLARAGAVCTAIAGPGKVGLVIEMEGDPDPGAIAALMSGVDLVFTEGYKKGPYPQLEVRRAGYGEERPAARAGQLVAVVGERSPGMENVPCFDVGDIDAVANFIIERFLDKVLD</sequence>
<dbReference type="InterPro" id="IPR052539">
    <property type="entry name" value="MGD_biosynthesis_adapter"/>
</dbReference>
<evidence type="ECO:0000313" key="3">
    <source>
        <dbReference type="Proteomes" id="UP000013520"/>
    </source>
</evidence>
<dbReference type="PANTHER" id="PTHR40072">
    <property type="entry name" value="MOLYBDOPTERIN-GUANINE DINUCLEOTIDE BIOSYNTHESIS ADAPTER PROTEIN-RELATED"/>
    <property type="match status" value="1"/>
</dbReference>
<dbReference type="NCBIfam" id="TIGR00176">
    <property type="entry name" value="mobB"/>
    <property type="match status" value="1"/>
</dbReference>
<reference evidence="2 3" key="1">
    <citation type="submission" date="2012-01" db="EMBL/GenBank/DDBJ databases">
        <title>Complete sequence of Desulfotomaculum gibsoniae DSM 7213.</title>
        <authorList>
            <consortium name="US DOE Joint Genome Institute"/>
            <person name="Lucas S."/>
            <person name="Han J."/>
            <person name="Lapidus A."/>
            <person name="Cheng J.-F."/>
            <person name="Goodwin L."/>
            <person name="Pitluck S."/>
            <person name="Peters L."/>
            <person name="Ovchinnikova G."/>
            <person name="Teshima H."/>
            <person name="Detter J.C."/>
            <person name="Han C."/>
            <person name="Tapia R."/>
            <person name="Land M."/>
            <person name="Hauser L."/>
            <person name="Kyrpides N."/>
            <person name="Ivanova N."/>
            <person name="Pagani I."/>
            <person name="Parshina S."/>
            <person name="Plugge C."/>
            <person name="Muyzer G."/>
            <person name="Kuever J."/>
            <person name="Ivanova A."/>
            <person name="Nazina T."/>
            <person name="Klenk H.-P."/>
            <person name="Brambilla E."/>
            <person name="Spring S."/>
            <person name="Stams A.F."/>
            <person name="Woyke T."/>
        </authorList>
    </citation>
    <scope>NUCLEOTIDE SEQUENCE [LARGE SCALE GENOMIC DNA]</scope>
    <source>
        <strain evidence="2 3">DSM 7213</strain>
    </source>
</reference>
<protein>
    <submittedName>
        <fullName evidence="2">Molybdopterin-guanine dinucleotide biosynthesis protein MobB</fullName>
    </submittedName>
</protein>
<dbReference type="GO" id="GO:0006777">
    <property type="term" value="P:Mo-molybdopterin cofactor biosynthetic process"/>
    <property type="evidence" value="ECO:0007669"/>
    <property type="project" value="InterPro"/>
</dbReference>
<dbReference type="HOGENOM" id="CLU_068199_2_2_9"/>
<evidence type="ECO:0000313" key="2">
    <source>
        <dbReference type="EMBL" id="AGL00821.1"/>
    </source>
</evidence>
<dbReference type="PANTHER" id="PTHR40072:SF1">
    <property type="entry name" value="MOLYBDOPTERIN-GUANINE DINUCLEOTIDE BIOSYNTHESIS ADAPTER PROTEIN"/>
    <property type="match status" value="1"/>
</dbReference>
<dbReference type="EMBL" id="CP003273">
    <property type="protein sequence ID" value="AGL00821.1"/>
    <property type="molecule type" value="Genomic_DNA"/>
</dbReference>
<dbReference type="eggNOG" id="COG1763">
    <property type="taxonomic scope" value="Bacteria"/>
</dbReference>
<dbReference type="InterPro" id="IPR027417">
    <property type="entry name" value="P-loop_NTPase"/>
</dbReference>
<dbReference type="AlphaFoldDB" id="R4KMG0"/>
<dbReference type="Gene3D" id="3.40.50.300">
    <property type="entry name" value="P-loop containing nucleotide triphosphate hydrolases"/>
    <property type="match status" value="1"/>
</dbReference>
<name>R4KMG0_9FIRM</name>
<proteinExistence type="predicted"/>
<dbReference type="Pfam" id="PF03205">
    <property type="entry name" value="MobB"/>
    <property type="match status" value="1"/>
</dbReference>
<dbReference type="GO" id="GO:0005525">
    <property type="term" value="F:GTP binding"/>
    <property type="evidence" value="ECO:0007669"/>
    <property type="project" value="InterPro"/>
</dbReference>
<dbReference type="KEGG" id="dgi:Desgi_1314"/>
<keyword evidence="3" id="KW-1185">Reference proteome</keyword>
<dbReference type="SUPFAM" id="SSF52540">
    <property type="entry name" value="P-loop containing nucleoside triphosphate hydrolases"/>
    <property type="match status" value="1"/>
</dbReference>
<dbReference type="InterPro" id="IPR004435">
    <property type="entry name" value="MobB_dom"/>
</dbReference>
<gene>
    <name evidence="2" type="ORF">Desgi_1314</name>
</gene>
<dbReference type="STRING" id="767817.Desgi_1314"/>
<feature type="domain" description="Molybdopterin-guanine dinucleotide biosynthesis protein B (MobB)" evidence="1">
    <location>
        <begin position="9"/>
        <end position="138"/>
    </location>
</feature>
<dbReference type="CDD" id="cd03116">
    <property type="entry name" value="MobB"/>
    <property type="match status" value="1"/>
</dbReference>
<accession>R4KMG0</accession>
<dbReference type="Proteomes" id="UP000013520">
    <property type="component" value="Chromosome"/>
</dbReference>
<evidence type="ECO:0000259" key="1">
    <source>
        <dbReference type="Pfam" id="PF03205"/>
    </source>
</evidence>